<evidence type="ECO:0000313" key="1">
    <source>
        <dbReference type="EnsemblMetazoa" id="PPA12199.1"/>
    </source>
</evidence>
<protein>
    <submittedName>
        <fullName evidence="1">Uncharacterized protein</fullName>
    </submittedName>
</protein>
<name>A0A8R1YDP0_PRIPA</name>
<gene>
    <name evidence="1" type="primary">WBGene00101753</name>
</gene>
<dbReference type="EnsemblMetazoa" id="PPA12199.1">
    <property type="protein sequence ID" value="PPA12199.1"/>
    <property type="gene ID" value="WBGene00101753"/>
</dbReference>
<sequence length="230" mass="25958">MKIEYSFLKDFLSQLANDCLSDIFARLDHNDLDEIAALIVASRPKPLCQALDPDNAVPNRAANMLNRFTFKSWELAGNTMNESVIAYLAKQESTSSLATLYLHDCRCCGSNICLTRAVCNARNVASRRCFEGFDTKEGIILLLLKRMRIQKEGRWIFTTNNVLSREDIAAALCDDLKLALLPSKVFLNMNCQALVVMFYSWFPSENNPARPAPAGPKRPHAILWLVQREI</sequence>
<organism evidence="1 2">
    <name type="scientific">Pristionchus pacificus</name>
    <name type="common">Parasitic nematode worm</name>
    <dbReference type="NCBI Taxonomy" id="54126"/>
    <lineage>
        <taxon>Eukaryota</taxon>
        <taxon>Metazoa</taxon>
        <taxon>Ecdysozoa</taxon>
        <taxon>Nematoda</taxon>
        <taxon>Chromadorea</taxon>
        <taxon>Rhabditida</taxon>
        <taxon>Rhabditina</taxon>
        <taxon>Diplogasteromorpha</taxon>
        <taxon>Diplogasteroidea</taxon>
        <taxon>Neodiplogasteridae</taxon>
        <taxon>Pristionchus</taxon>
    </lineage>
</organism>
<reference evidence="1" key="2">
    <citation type="submission" date="2022-06" db="UniProtKB">
        <authorList>
            <consortium name="EnsemblMetazoa"/>
        </authorList>
    </citation>
    <scope>IDENTIFICATION</scope>
    <source>
        <strain evidence="1">PS312</strain>
    </source>
</reference>
<accession>A0A8R1YDP0</accession>
<evidence type="ECO:0000313" key="2">
    <source>
        <dbReference type="Proteomes" id="UP000005239"/>
    </source>
</evidence>
<dbReference type="AlphaFoldDB" id="A0A8R1YDP0"/>
<keyword evidence="2" id="KW-1185">Reference proteome</keyword>
<reference evidence="2" key="1">
    <citation type="journal article" date="2008" name="Nat. Genet.">
        <title>The Pristionchus pacificus genome provides a unique perspective on nematode lifestyle and parasitism.</title>
        <authorList>
            <person name="Dieterich C."/>
            <person name="Clifton S.W."/>
            <person name="Schuster L.N."/>
            <person name="Chinwalla A."/>
            <person name="Delehaunty K."/>
            <person name="Dinkelacker I."/>
            <person name="Fulton L."/>
            <person name="Fulton R."/>
            <person name="Godfrey J."/>
            <person name="Minx P."/>
            <person name="Mitreva M."/>
            <person name="Roeseler W."/>
            <person name="Tian H."/>
            <person name="Witte H."/>
            <person name="Yang S.P."/>
            <person name="Wilson R.K."/>
            <person name="Sommer R.J."/>
        </authorList>
    </citation>
    <scope>NUCLEOTIDE SEQUENCE [LARGE SCALE GENOMIC DNA]</scope>
    <source>
        <strain evidence="2">PS312</strain>
    </source>
</reference>
<dbReference type="Proteomes" id="UP000005239">
    <property type="component" value="Unassembled WGS sequence"/>
</dbReference>
<proteinExistence type="predicted"/>